<accession>A0AAW1L4A1</accession>
<dbReference type="Pfam" id="PF13873">
    <property type="entry name" value="Myb_DNA-bind_5"/>
    <property type="match status" value="1"/>
</dbReference>
<keyword evidence="7" id="KW-0238">DNA-binding</keyword>
<dbReference type="Proteomes" id="UP001458880">
    <property type="component" value="Unassembled WGS sequence"/>
</dbReference>
<evidence type="ECO:0000259" key="6">
    <source>
        <dbReference type="Pfam" id="PF13873"/>
    </source>
</evidence>
<evidence type="ECO:0000256" key="2">
    <source>
        <dbReference type="ARBA" id="ARBA00016807"/>
    </source>
</evidence>
<comment type="subunit">
    <text evidence="1">Self-associates forming complexes of several hundred monomers.</text>
</comment>
<evidence type="ECO:0000313" key="8">
    <source>
        <dbReference type="Proteomes" id="UP001458880"/>
    </source>
</evidence>
<comment type="function">
    <text evidence="5">Involved in transvection phenomena (= synapsis-dependent gene expression), where the synaptic pairing of chromosomes carrying genes with which zeste interacts influences the expression of these genes. Zeste binds to DNA and stimulates transcription from a nearby promoter.</text>
</comment>
<evidence type="ECO:0000256" key="5">
    <source>
        <dbReference type="ARBA" id="ARBA00025466"/>
    </source>
</evidence>
<gene>
    <name evidence="7" type="ORF">QE152_g18127</name>
</gene>
<keyword evidence="4" id="KW-0804">Transcription</keyword>
<keyword evidence="8" id="KW-1185">Reference proteome</keyword>
<dbReference type="GO" id="GO:0003677">
    <property type="term" value="F:DNA binding"/>
    <property type="evidence" value="ECO:0007669"/>
    <property type="project" value="UniProtKB-KW"/>
</dbReference>
<organism evidence="7 8">
    <name type="scientific">Popillia japonica</name>
    <name type="common">Japanese beetle</name>
    <dbReference type="NCBI Taxonomy" id="7064"/>
    <lineage>
        <taxon>Eukaryota</taxon>
        <taxon>Metazoa</taxon>
        <taxon>Ecdysozoa</taxon>
        <taxon>Arthropoda</taxon>
        <taxon>Hexapoda</taxon>
        <taxon>Insecta</taxon>
        <taxon>Pterygota</taxon>
        <taxon>Neoptera</taxon>
        <taxon>Endopterygota</taxon>
        <taxon>Coleoptera</taxon>
        <taxon>Polyphaga</taxon>
        <taxon>Scarabaeiformia</taxon>
        <taxon>Scarabaeidae</taxon>
        <taxon>Rutelinae</taxon>
        <taxon>Popillia</taxon>
    </lineage>
</organism>
<reference evidence="7 8" key="1">
    <citation type="journal article" date="2024" name="BMC Genomics">
        <title>De novo assembly and annotation of Popillia japonica's genome with initial clues to its potential as an invasive pest.</title>
        <authorList>
            <person name="Cucini C."/>
            <person name="Boschi S."/>
            <person name="Funari R."/>
            <person name="Cardaioli E."/>
            <person name="Iannotti N."/>
            <person name="Marturano G."/>
            <person name="Paoli F."/>
            <person name="Bruttini M."/>
            <person name="Carapelli A."/>
            <person name="Frati F."/>
            <person name="Nardi F."/>
        </authorList>
    </citation>
    <scope>NUCLEOTIDE SEQUENCE [LARGE SCALE GENOMIC DNA]</scope>
    <source>
        <strain evidence="7">DMR45628</strain>
    </source>
</reference>
<proteinExistence type="predicted"/>
<comment type="caution">
    <text evidence="7">The sequence shown here is derived from an EMBL/GenBank/DDBJ whole genome shotgun (WGS) entry which is preliminary data.</text>
</comment>
<evidence type="ECO:0000313" key="7">
    <source>
        <dbReference type="EMBL" id="KAK9728108.1"/>
    </source>
</evidence>
<sequence>MSDKIRKIRGTNFTKEEEQEELLLLEEVDKEKLIVECKITNKTSSIEKEQAWTKIACRFNSRNLECRFIDKLKSKYAILRRRQEKCSSKQASLFKGYWWWSYMW</sequence>
<dbReference type="AlphaFoldDB" id="A0AAW1L4A1"/>
<name>A0AAW1L4A1_POPJA</name>
<keyword evidence="3" id="KW-0805">Transcription regulation</keyword>
<evidence type="ECO:0000256" key="4">
    <source>
        <dbReference type="ARBA" id="ARBA00023163"/>
    </source>
</evidence>
<evidence type="ECO:0000256" key="3">
    <source>
        <dbReference type="ARBA" id="ARBA00023015"/>
    </source>
</evidence>
<feature type="domain" description="Myb/SANT-like DNA-binding" evidence="6">
    <location>
        <begin position="9"/>
        <end position="85"/>
    </location>
</feature>
<evidence type="ECO:0000256" key="1">
    <source>
        <dbReference type="ARBA" id="ARBA00011764"/>
    </source>
</evidence>
<dbReference type="EMBL" id="JASPKY010000172">
    <property type="protein sequence ID" value="KAK9728108.1"/>
    <property type="molecule type" value="Genomic_DNA"/>
</dbReference>
<protein>
    <recommendedName>
        <fullName evidence="2">Regulatory protein zeste</fullName>
    </recommendedName>
</protein>
<dbReference type="InterPro" id="IPR028002">
    <property type="entry name" value="Myb_DNA-bind_5"/>
</dbReference>